<dbReference type="InterPro" id="IPR016167">
    <property type="entry name" value="FAD-bd_PCMH_sub1"/>
</dbReference>
<evidence type="ECO:0000259" key="6">
    <source>
        <dbReference type="PROSITE" id="PS51387"/>
    </source>
</evidence>
<evidence type="ECO:0000256" key="1">
    <source>
        <dbReference type="ARBA" id="ARBA00001974"/>
    </source>
</evidence>
<dbReference type="InterPro" id="IPR006094">
    <property type="entry name" value="Oxid_FAD_bind_N"/>
</dbReference>
<name>A0AAW8B2T3_9GAMM</name>
<organism evidence="7 8">
    <name type="scientific">Porticoccus litoralis</name>
    <dbReference type="NCBI Taxonomy" id="434086"/>
    <lineage>
        <taxon>Bacteria</taxon>
        <taxon>Pseudomonadati</taxon>
        <taxon>Pseudomonadota</taxon>
        <taxon>Gammaproteobacteria</taxon>
        <taxon>Cellvibrionales</taxon>
        <taxon>Porticoccaceae</taxon>
        <taxon>Porticoccus</taxon>
    </lineage>
</organism>
<dbReference type="InterPro" id="IPR051264">
    <property type="entry name" value="FAD-oxidored/transferase_4"/>
</dbReference>
<dbReference type="InterPro" id="IPR004113">
    <property type="entry name" value="FAD-bd_oxidored_4_C"/>
</dbReference>
<evidence type="ECO:0000313" key="7">
    <source>
        <dbReference type="EMBL" id="MDP1520653.1"/>
    </source>
</evidence>
<protein>
    <submittedName>
        <fullName evidence="7">FAD-binding oxidoreductase</fullName>
    </submittedName>
</protein>
<dbReference type="Gene3D" id="3.30.70.2740">
    <property type="match status" value="1"/>
</dbReference>
<dbReference type="Gene3D" id="1.10.45.10">
    <property type="entry name" value="Vanillyl-alcohol Oxidase, Chain A, domain 4"/>
    <property type="match status" value="1"/>
</dbReference>
<reference evidence="7" key="2">
    <citation type="submission" date="2023-08" db="EMBL/GenBank/DDBJ databases">
        <authorList>
            <person name="Luo J."/>
        </authorList>
    </citation>
    <scope>NUCLEOTIDE SEQUENCE</scope>
    <source>
        <strain evidence="7">DSM 25064</strain>
    </source>
</reference>
<keyword evidence="3" id="KW-0285">Flavoprotein</keyword>
<dbReference type="Gene3D" id="3.30.43.10">
    <property type="entry name" value="Uridine Diphospho-n-acetylenolpyruvylglucosamine Reductase, domain 2"/>
    <property type="match status" value="1"/>
</dbReference>
<dbReference type="Proteomes" id="UP001178354">
    <property type="component" value="Unassembled WGS sequence"/>
</dbReference>
<evidence type="ECO:0000256" key="2">
    <source>
        <dbReference type="ARBA" id="ARBA00008000"/>
    </source>
</evidence>
<dbReference type="GO" id="GO:0071949">
    <property type="term" value="F:FAD binding"/>
    <property type="evidence" value="ECO:0007669"/>
    <property type="project" value="InterPro"/>
</dbReference>
<comment type="similarity">
    <text evidence="2">Belongs to the FAD-binding oxidoreductase/transferase type 4 family.</text>
</comment>
<dbReference type="Pfam" id="PF02913">
    <property type="entry name" value="FAD-oxidase_C"/>
    <property type="match status" value="1"/>
</dbReference>
<sequence>MTVAPPVIEKLRDIVGEQRVLTDDSAFQQYGVDRTTIWQPAPGVVVLPETTEQVQEVVQLANAEKLAVVPSGGRTGLSGGAVALNGEIVIALDRMNKVIDFNAVDRSVTVQAGMITQQLQEFAEQQGLFYPVDFASTGSSQIGGNIATNAGGIKVIRYGMTRDWVLGLKVVDGSGNILELNHGLVKNNTGLDFRHLFIGSEGTLGIITEATLGLAKPPKELSVLVLGVSDIPSIIDVLKVFNDGMDLTAFEFFTHNGMERVVDHSEVPTPFESEAPCYALLEFEQTSEAELDRAMELFETCVMEGWVLDGVISQSLTQAENLWKLREDMSETLSQWKPYKNDISVNVSRMPEFIARAEALVSEQYPDFEVVWYGHIGDGNLHLNILKPDELSIDDFTVRCSGVSKQIGALVEEFHGSVSAEHGVGLLKKDLLSYSRSAAEVALMQQVKKVFDPNGIMNPGKVVDAI</sequence>
<comment type="caution">
    <text evidence="7">The sequence shown here is derived from an EMBL/GenBank/DDBJ whole genome shotgun (WGS) entry which is preliminary data.</text>
</comment>
<dbReference type="PANTHER" id="PTHR43716">
    <property type="entry name" value="D-2-HYDROXYGLUTARATE DEHYDROGENASE, MITOCHONDRIAL"/>
    <property type="match status" value="1"/>
</dbReference>
<dbReference type="Pfam" id="PF01565">
    <property type="entry name" value="FAD_binding_4"/>
    <property type="match status" value="1"/>
</dbReference>
<dbReference type="PROSITE" id="PS51387">
    <property type="entry name" value="FAD_PCMH"/>
    <property type="match status" value="1"/>
</dbReference>
<evidence type="ECO:0000313" key="8">
    <source>
        <dbReference type="Proteomes" id="UP001178354"/>
    </source>
</evidence>
<feature type="domain" description="FAD-binding PCMH-type" evidence="6">
    <location>
        <begin position="38"/>
        <end position="217"/>
    </location>
</feature>
<dbReference type="AlphaFoldDB" id="A0AAW8B2T3"/>
<dbReference type="FunFam" id="1.10.45.10:FF:000001">
    <property type="entry name" value="D-lactate dehydrogenase mitochondrial"/>
    <property type="match status" value="1"/>
</dbReference>
<dbReference type="InterPro" id="IPR016166">
    <property type="entry name" value="FAD-bd_PCMH"/>
</dbReference>
<reference evidence="7" key="1">
    <citation type="journal article" date="2010" name="Int. J. Syst. Evol. Microbiol.">
        <title>Porticoccus litoralis gen. nov., sp. nov., a gammaproteobacterium isolated from the Yellow Sea.</title>
        <authorList>
            <person name="Oh H.M."/>
            <person name="Kim H."/>
            <person name="Kim K.M."/>
            <person name="Min G.S."/>
            <person name="Cho J.C."/>
        </authorList>
    </citation>
    <scope>NUCLEOTIDE SEQUENCE</scope>
    <source>
        <strain evidence="7">DSM 25064</strain>
    </source>
</reference>
<dbReference type="GO" id="GO:0022904">
    <property type="term" value="P:respiratory electron transport chain"/>
    <property type="evidence" value="ECO:0007669"/>
    <property type="project" value="TreeGrafter"/>
</dbReference>
<proteinExistence type="inferred from homology"/>
<keyword evidence="8" id="KW-1185">Reference proteome</keyword>
<keyword evidence="4" id="KW-0274">FAD</keyword>
<gene>
    <name evidence="7" type="ORF">Q8A57_06730</name>
</gene>
<dbReference type="Gene3D" id="3.30.70.2190">
    <property type="match status" value="1"/>
</dbReference>
<dbReference type="SUPFAM" id="SSF55103">
    <property type="entry name" value="FAD-linked oxidases, C-terminal domain"/>
    <property type="match status" value="1"/>
</dbReference>
<evidence type="ECO:0000256" key="3">
    <source>
        <dbReference type="ARBA" id="ARBA00022630"/>
    </source>
</evidence>
<dbReference type="PANTHER" id="PTHR43716:SF1">
    <property type="entry name" value="D-2-HYDROXYGLUTARATE DEHYDROGENASE, MITOCHONDRIAL"/>
    <property type="match status" value="1"/>
</dbReference>
<evidence type="ECO:0000256" key="4">
    <source>
        <dbReference type="ARBA" id="ARBA00022827"/>
    </source>
</evidence>
<dbReference type="RefSeq" id="WP_305170223.1">
    <property type="nucleotide sequence ID" value="NZ_JAUUUU010000003.1"/>
</dbReference>
<keyword evidence="5" id="KW-0560">Oxidoreductase</keyword>
<comment type="cofactor">
    <cofactor evidence="1">
        <name>FAD</name>
        <dbReference type="ChEBI" id="CHEBI:57692"/>
    </cofactor>
</comment>
<dbReference type="Gene3D" id="3.30.465.10">
    <property type="match status" value="1"/>
</dbReference>
<dbReference type="InterPro" id="IPR016171">
    <property type="entry name" value="Vanillyl_alc_oxidase_C-sub2"/>
</dbReference>
<dbReference type="GO" id="GO:0016491">
    <property type="term" value="F:oxidoreductase activity"/>
    <property type="evidence" value="ECO:0007669"/>
    <property type="project" value="UniProtKB-KW"/>
</dbReference>
<dbReference type="EMBL" id="JAUUUU010000003">
    <property type="protein sequence ID" value="MDP1520653.1"/>
    <property type="molecule type" value="Genomic_DNA"/>
</dbReference>
<dbReference type="InterPro" id="IPR036318">
    <property type="entry name" value="FAD-bd_PCMH-like_sf"/>
</dbReference>
<accession>A0AAW8B2T3</accession>
<dbReference type="InterPro" id="IPR016169">
    <property type="entry name" value="FAD-bd_PCMH_sub2"/>
</dbReference>
<dbReference type="SUPFAM" id="SSF56176">
    <property type="entry name" value="FAD-binding/transporter-associated domain-like"/>
    <property type="match status" value="1"/>
</dbReference>
<dbReference type="InterPro" id="IPR016164">
    <property type="entry name" value="FAD-linked_Oxase-like_C"/>
</dbReference>
<dbReference type="FunFam" id="3.30.465.10:FF:000025">
    <property type="entry name" value="FAD-binding oxidoreductase"/>
    <property type="match status" value="1"/>
</dbReference>
<evidence type="ECO:0000256" key="5">
    <source>
        <dbReference type="ARBA" id="ARBA00023002"/>
    </source>
</evidence>